<dbReference type="Proteomes" id="UP001199469">
    <property type="component" value="Unassembled WGS sequence"/>
</dbReference>
<proteinExistence type="predicted"/>
<comment type="caution">
    <text evidence="1">The sequence shown here is derived from an EMBL/GenBank/DDBJ whole genome shotgun (WGS) entry which is preliminary data.</text>
</comment>
<keyword evidence="2" id="KW-1185">Reference proteome</keyword>
<dbReference type="RefSeq" id="WP_230736200.1">
    <property type="nucleotide sequence ID" value="NZ_JAJNDB010000003.1"/>
</dbReference>
<accession>A0ABS8PBB0</accession>
<organism evidence="1 2">
    <name type="scientific">Actinomycetospora endophytica</name>
    <dbReference type="NCBI Taxonomy" id="2291215"/>
    <lineage>
        <taxon>Bacteria</taxon>
        <taxon>Bacillati</taxon>
        <taxon>Actinomycetota</taxon>
        <taxon>Actinomycetes</taxon>
        <taxon>Pseudonocardiales</taxon>
        <taxon>Pseudonocardiaceae</taxon>
        <taxon>Actinomycetospora</taxon>
    </lineage>
</organism>
<protein>
    <submittedName>
        <fullName evidence="1">Uncharacterized protein</fullName>
    </submittedName>
</protein>
<name>A0ABS8PBB0_9PSEU</name>
<gene>
    <name evidence="1" type="ORF">LQ327_18170</name>
</gene>
<evidence type="ECO:0000313" key="2">
    <source>
        <dbReference type="Proteomes" id="UP001199469"/>
    </source>
</evidence>
<reference evidence="1 2" key="1">
    <citation type="submission" date="2021-11" db="EMBL/GenBank/DDBJ databases">
        <title>Draft genome sequence of Actinomycetospora sp. SF1 isolated from the rhizosphere soil.</title>
        <authorList>
            <person name="Duangmal K."/>
            <person name="Chantavorakit T."/>
        </authorList>
    </citation>
    <scope>NUCLEOTIDE SEQUENCE [LARGE SCALE GENOMIC DNA]</scope>
    <source>
        <strain evidence="1 2">TBRC 5722</strain>
    </source>
</reference>
<dbReference type="EMBL" id="JAJNDB010000003">
    <property type="protein sequence ID" value="MCD2195298.1"/>
    <property type="molecule type" value="Genomic_DNA"/>
</dbReference>
<evidence type="ECO:0000313" key="1">
    <source>
        <dbReference type="EMBL" id="MCD2195298.1"/>
    </source>
</evidence>
<sequence length="57" mass="6498">MAHENEYYFCLNHHRVEGVDGCSAPERLGPYPDEATAARALEIVRERNEAADEYDES</sequence>